<keyword evidence="2" id="KW-0539">Nucleus</keyword>
<reference evidence="3" key="1">
    <citation type="submission" date="2021-01" db="EMBL/GenBank/DDBJ databases">
        <authorList>
            <person name="Corre E."/>
            <person name="Pelletier E."/>
            <person name="Niang G."/>
            <person name="Scheremetjew M."/>
            <person name="Finn R."/>
            <person name="Kale V."/>
            <person name="Holt S."/>
            <person name="Cochrane G."/>
            <person name="Meng A."/>
            <person name="Brown T."/>
            <person name="Cohen L."/>
        </authorList>
    </citation>
    <scope>NUCLEOTIDE SEQUENCE</scope>
    <source>
        <strain evidence="3">Ras09</strain>
    </source>
</reference>
<dbReference type="GO" id="GO:0006352">
    <property type="term" value="P:DNA-templated transcription initiation"/>
    <property type="evidence" value="ECO:0007669"/>
    <property type="project" value="InterPro"/>
</dbReference>
<dbReference type="Gene3D" id="1.20.1250.40">
    <property type="match status" value="1"/>
</dbReference>
<dbReference type="SUPFAM" id="SSF47819">
    <property type="entry name" value="HRDC-like"/>
    <property type="match status" value="1"/>
</dbReference>
<organism evidence="3">
    <name type="scientific">Strombidium rassoulzadegani</name>
    <dbReference type="NCBI Taxonomy" id="1082188"/>
    <lineage>
        <taxon>Eukaryota</taxon>
        <taxon>Sar</taxon>
        <taxon>Alveolata</taxon>
        <taxon>Ciliophora</taxon>
        <taxon>Intramacronucleata</taxon>
        <taxon>Spirotrichea</taxon>
        <taxon>Oligotrichia</taxon>
        <taxon>Strombidiidae</taxon>
        <taxon>Strombidium</taxon>
    </lineage>
</organism>
<dbReference type="GO" id="GO:0000166">
    <property type="term" value="F:nucleotide binding"/>
    <property type="evidence" value="ECO:0007669"/>
    <property type="project" value="InterPro"/>
</dbReference>
<dbReference type="InterPro" id="IPR010997">
    <property type="entry name" value="HRDC-like_sf"/>
</dbReference>
<sequence length="135" mass="15448">MTEAVHILKMSDDLRNNEMKNAGLGGHGIDQVQNVFGGLDINSGLNPYINYGGFNDEAIKKTREYLNEFLQIQEITVSKEMRHLVKKHGISKTLFIKITDLGLNNYEEAISLFPELKHYDQRLVTELLDKVNNRN</sequence>
<dbReference type="Pfam" id="PF03874">
    <property type="entry name" value="RNA_pol_Rpb4"/>
    <property type="match status" value="1"/>
</dbReference>
<accession>A0A7S3CMW0</accession>
<dbReference type="GO" id="GO:0030880">
    <property type="term" value="C:RNA polymerase complex"/>
    <property type="evidence" value="ECO:0007669"/>
    <property type="project" value="InterPro"/>
</dbReference>
<evidence type="ECO:0000256" key="1">
    <source>
        <dbReference type="ARBA" id="ARBA00004123"/>
    </source>
</evidence>
<dbReference type="GO" id="GO:0005634">
    <property type="term" value="C:nucleus"/>
    <property type="evidence" value="ECO:0007669"/>
    <property type="project" value="UniProtKB-SubCell"/>
</dbReference>
<evidence type="ECO:0000256" key="2">
    <source>
        <dbReference type="ARBA" id="ARBA00023242"/>
    </source>
</evidence>
<dbReference type="EMBL" id="HBIA01008638">
    <property type="protein sequence ID" value="CAE0232634.1"/>
    <property type="molecule type" value="Transcribed_RNA"/>
</dbReference>
<comment type="subcellular location">
    <subcellularLocation>
        <location evidence="1">Nucleus</location>
    </subcellularLocation>
</comment>
<dbReference type="InterPro" id="IPR005574">
    <property type="entry name" value="Rpb4/RPC9"/>
</dbReference>
<name>A0A7S3CMW0_9SPIT</name>
<proteinExistence type="predicted"/>
<dbReference type="AlphaFoldDB" id="A0A7S3CMW0"/>
<gene>
    <name evidence="3" type="ORF">SRAS04492_LOCUS4432</name>
</gene>
<dbReference type="InterPro" id="IPR038324">
    <property type="entry name" value="Rpb4/RPC9_sf"/>
</dbReference>
<protein>
    <submittedName>
        <fullName evidence="3">Uncharacterized protein</fullName>
    </submittedName>
</protein>
<evidence type="ECO:0000313" key="3">
    <source>
        <dbReference type="EMBL" id="CAE0232634.1"/>
    </source>
</evidence>